<feature type="signal peptide" evidence="1">
    <location>
        <begin position="1"/>
        <end position="19"/>
    </location>
</feature>
<evidence type="ECO:0000313" key="2">
    <source>
        <dbReference type="EMBL" id="OWZ03958.1"/>
    </source>
</evidence>
<comment type="caution">
    <text evidence="2">The sequence shown here is derived from an EMBL/GenBank/DDBJ whole genome shotgun (WGS) entry which is preliminary data.</text>
</comment>
<keyword evidence="3" id="KW-1185">Reference proteome</keyword>
<reference evidence="3" key="1">
    <citation type="submission" date="2017-03" db="EMBL/GenBank/DDBJ databases">
        <title>Phytopthora megakarya and P. palmivora, two closely related causual agents of cacao black pod achieved similar genome size and gene model numbers by different mechanisms.</title>
        <authorList>
            <person name="Ali S."/>
            <person name="Shao J."/>
            <person name="Larry D.J."/>
            <person name="Kronmiller B."/>
            <person name="Shen D."/>
            <person name="Strem M.D."/>
            <person name="Melnick R.L."/>
            <person name="Guiltinan M.J."/>
            <person name="Tyler B.M."/>
            <person name="Meinhardt L.W."/>
            <person name="Bailey B.A."/>
        </authorList>
    </citation>
    <scope>NUCLEOTIDE SEQUENCE [LARGE SCALE GENOMIC DNA]</scope>
    <source>
        <strain evidence="3">zdho120</strain>
    </source>
</reference>
<feature type="chain" id="PRO_5013325075" evidence="1">
    <location>
        <begin position="20"/>
        <end position="68"/>
    </location>
</feature>
<feature type="non-terminal residue" evidence="2">
    <location>
        <position position="1"/>
    </location>
</feature>
<accession>A0A225VGG2</accession>
<keyword evidence="1" id="KW-0732">Signal</keyword>
<dbReference type="AlphaFoldDB" id="A0A225VGG2"/>
<gene>
    <name evidence="2" type="ORF">PHMEG_00024224</name>
</gene>
<evidence type="ECO:0000313" key="3">
    <source>
        <dbReference type="Proteomes" id="UP000198211"/>
    </source>
</evidence>
<evidence type="ECO:0000256" key="1">
    <source>
        <dbReference type="SAM" id="SignalP"/>
    </source>
</evidence>
<name>A0A225VGG2_9STRA</name>
<organism evidence="2 3">
    <name type="scientific">Phytophthora megakarya</name>
    <dbReference type="NCBI Taxonomy" id="4795"/>
    <lineage>
        <taxon>Eukaryota</taxon>
        <taxon>Sar</taxon>
        <taxon>Stramenopiles</taxon>
        <taxon>Oomycota</taxon>
        <taxon>Peronosporomycetes</taxon>
        <taxon>Peronosporales</taxon>
        <taxon>Peronosporaceae</taxon>
        <taxon>Phytophthora</taxon>
    </lineage>
</organism>
<proteinExistence type="predicted"/>
<dbReference type="EMBL" id="NBNE01005227">
    <property type="protein sequence ID" value="OWZ03958.1"/>
    <property type="molecule type" value="Genomic_DNA"/>
</dbReference>
<dbReference type="Proteomes" id="UP000198211">
    <property type="component" value="Unassembled WGS sequence"/>
</dbReference>
<sequence length="68" mass="7702">LQNMCPGLMTTWCMAHTLGLLMKDVLREPQLNEVLKNPQEDSNFVRNHTATSARFAEVLCSPDNIDNK</sequence>
<protein>
    <submittedName>
        <fullName evidence="2">Uncharacterized protein</fullName>
    </submittedName>
</protein>